<comment type="caution">
    <text evidence="2">The sequence shown here is derived from an EMBL/GenBank/DDBJ whole genome shotgun (WGS) entry which is preliminary data.</text>
</comment>
<dbReference type="Gene3D" id="3.40.50.1010">
    <property type="entry name" value="5'-nuclease"/>
    <property type="match status" value="1"/>
</dbReference>
<dbReference type="RefSeq" id="WP_132977650.1">
    <property type="nucleotide sequence ID" value="NZ_SMAO01000006.1"/>
</dbReference>
<protein>
    <submittedName>
        <fullName evidence="2">Putative nucleic-acid-binding protein</fullName>
    </submittedName>
</protein>
<evidence type="ECO:0000313" key="2">
    <source>
        <dbReference type="EMBL" id="TCT20256.1"/>
    </source>
</evidence>
<dbReference type="EMBL" id="SMAO01000006">
    <property type="protein sequence ID" value="TCT20256.1"/>
    <property type="molecule type" value="Genomic_DNA"/>
</dbReference>
<dbReference type="PANTHER" id="PTHR39664">
    <property type="match status" value="1"/>
</dbReference>
<evidence type="ECO:0000259" key="1">
    <source>
        <dbReference type="Pfam" id="PF01850"/>
    </source>
</evidence>
<dbReference type="OrthoDB" id="32974at2"/>
<dbReference type="InterPro" id="IPR002716">
    <property type="entry name" value="PIN_dom"/>
</dbReference>
<dbReference type="InterPro" id="IPR029060">
    <property type="entry name" value="PIN-like_dom_sf"/>
</dbReference>
<proteinExistence type="predicted"/>
<dbReference type="SUPFAM" id="SSF88723">
    <property type="entry name" value="PIN domain-like"/>
    <property type="match status" value="1"/>
</dbReference>
<dbReference type="AlphaFoldDB" id="A0A4R3MXH1"/>
<feature type="domain" description="PIN" evidence="1">
    <location>
        <begin position="3"/>
        <end position="119"/>
    </location>
</feature>
<sequence>MIAIDTNVLVRLLVSDNHAQSKASHMLFAAEDIFIPDTVLLETEWVLRAAFELSPADICTALRRVCGLSNVTVSDGQRVAQVIDWHEMGFDFADAFHLALGKEKNSLKTFDVDFIKKAKKYTDLRVEQP</sequence>
<gene>
    <name evidence="2" type="ORF">EDC35_106183</name>
</gene>
<name>A0A4R3MXH1_9GAMM</name>
<dbReference type="CDD" id="cd18683">
    <property type="entry name" value="PIN_VapC-like"/>
    <property type="match status" value="1"/>
</dbReference>
<dbReference type="PANTHER" id="PTHR39664:SF2">
    <property type="entry name" value="NUCLEIC ACID-BINDING PROTEIN, CONTAINING PIN DOMAIN-RELATED"/>
    <property type="match status" value="1"/>
</dbReference>
<organism evidence="2 3">
    <name type="scientific">Thiobaca trueperi</name>
    <dbReference type="NCBI Taxonomy" id="127458"/>
    <lineage>
        <taxon>Bacteria</taxon>
        <taxon>Pseudomonadati</taxon>
        <taxon>Pseudomonadota</taxon>
        <taxon>Gammaproteobacteria</taxon>
        <taxon>Chromatiales</taxon>
        <taxon>Chromatiaceae</taxon>
        <taxon>Thiobaca</taxon>
    </lineage>
</organism>
<reference evidence="2 3" key="1">
    <citation type="submission" date="2019-03" db="EMBL/GenBank/DDBJ databases">
        <title>Genomic Encyclopedia of Type Strains, Phase IV (KMG-IV): sequencing the most valuable type-strain genomes for metagenomic binning, comparative biology and taxonomic classification.</title>
        <authorList>
            <person name="Goeker M."/>
        </authorList>
    </citation>
    <scope>NUCLEOTIDE SEQUENCE [LARGE SCALE GENOMIC DNA]</scope>
    <source>
        <strain evidence="2 3">DSM 13587</strain>
    </source>
</reference>
<keyword evidence="3" id="KW-1185">Reference proteome</keyword>
<accession>A0A4R3MXH1</accession>
<dbReference type="Proteomes" id="UP000295717">
    <property type="component" value="Unassembled WGS sequence"/>
</dbReference>
<evidence type="ECO:0000313" key="3">
    <source>
        <dbReference type="Proteomes" id="UP000295717"/>
    </source>
</evidence>
<dbReference type="Pfam" id="PF01850">
    <property type="entry name" value="PIN"/>
    <property type="match status" value="1"/>
</dbReference>